<evidence type="ECO:0000313" key="1">
    <source>
        <dbReference type="EnsemblMetazoa" id="Aqu2.1.14891_001"/>
    </source>
</evidence>
<accession>A0A1X7TJ62</accession>
<dbReference type="EnsemblMetazoa" id="Aqu2.1.14891_001">
    <property type="protein sequence ID" value="Aqu2.1.14891_001"/>
    <property type="gene ID" value="Aqu2.1.14891"/>
</dbReference>
<proteinExistence type="predicted"/>
<dbReference type="STRING" id="400682.A0A1X7TJ62"/>
<name>A0A1X7TJ62_AMPQE</name>
<dbReference type="AlphaFoldDB" id="A0A1X7TJ62"/>
<dbReference type="InParanoid" id="A0A1X7TJ62"/>
<sequence>MKSKIDKPHVEVTWKGENESDSEYVLSMDNFPLDSAGVWTEQEALSIYKGKMERLRMLYMGQLSRLGYLLQERRRRFLQEWQAVGGAREKGKD</sequence>
<reference evidence="1" key="1">
    <citation type="submission" date="2017-05" db="UniProtKB">
        <authorList>
            <consortium name="EnsemblMetazoa"/>
        </authorList>
    </citation>
    <scope>IDENTIFICATION</scope>
</reference>
<organism evidence="1">
    <name type="scientific">Amphimedon queenslandica</name>
    <name type="common">Sponge</name>
    <dbReference type="NCBI Taxonomy" id="400682"/>
    <lineage>
        <taxon>Eukaryota</taxon>
        <taxon>Metazoa</taxon>
        <taxon>Porifera</taxon>
        <taxon>Demospongiae</taxon>
        <taxon>Heteroscleromorpha</taxon>
        <taxon>Haplosclerida</taxon>
        <taxon>Niphatidae</taxon>
        <taxon>Amphimedon</taxon>
    </lineage>
</organism>
<protein>
    <submittedName>
        <fullName evidence="1">Uncharacterized protein</fullName>
    </submittedName>
</protein>
<dbReference type="OrthoDB" id="10038011at2759"/>